<accession>A0ABY7RN31</accession>
<gene>
    <name evidence="2" type="ORF">GO600_02775</name>
</gene>
<organism evidence="2 3">
    <name type="scientific">Thermus antranikianii</name>
    <dbReference type="NCBI Taxonomy" id="88190"/>
    <lineage>
        <taxon>Bacteria</taxon>
        <taxon>Thermotogati</taxon>
        <taxon>Deinococcota</taxon>
        <taxon>Deinococci</taxon>
        <taxon>Thermales</taxon>
        <taxon>Thermaceae</taxon>
        <taxon>Thermus</taxon>
    </lineage>
</organism>
<protein>
    <submittedName>
        <fullName evidence="2">Rubrerythrin family protein</fullName>
    </submittedName>
</protein>
<dbReference type="RefSeq" id="WP_028493378.1">
    <property type="nucleotide sequence ID" value="NZ_CP046617.1"/>
</dbReference>
<proteinExistence type="predicted"/>
<evidence type="ECO:0000259" key="1">
    <source>
        <dbReference type="Pfam" id="PF02915"/>
    </source>
</evidence>
<keyword evidence="3" id="KW-1185">Reference proteome</keyword>
<reference evidence="2 3" key="1">
    <citation type="submission" date="2019-12" db="EMBL/GenBank/DDBJ databases">
        <authorList>
            <person name="An T."/>
        </authorList>
    </citation>
    <scope>NUCLEOTIDE SEQUENCE [LARGE SCALE GENOMIC DNA]</scope>
    <source>
        <strain evidence="2 3">JCM 19900</strain>
    </source>
</reference>
<sequence>MRVVEVLQKAYRDELLDALRAERAAERVPYPHLRALLQEVAHRERTHAEAIAEALRRLGASLPPTPKVEEEESWEALLRLLSEEGFDRAYYLESTFPEPDLEALFTRLGQEERLNQEAVRKAVALLGGGL</sequence>
<dbReference type="Gene3D" id="1.20.1260.10">
    <property type="match status" value="1"/>
</dbReference>
<name>A0ABY7RN31_9DEIN</name>
<dbReference type="CDD" id="cd00657">
    <property type="entry name" value="Ferritin_like"/>
    <property type="match status" value="1"/>
</dbReference>
<evidence type="ECO:0000313" key="2">
    <source>
        <dbReference type="EMBL" id="WCM39112.1"/>
    </source>
</evidence>
<dbReference type="InterPro" id="IPR012347">
    <property type="entry name" value="Ferritin-like"/>
</dbReference>
<evidence type="ECO:0000313" key="3">
    <source>
        <dbReference type="Proteomes" id="UP001317488"/>
    </source>
</evidence>
<dbReference type="Proteomes" id="UP001317488">
    <property type="component" value="Chromosome"/>
</dbReference>
<dbReference type="EMBL" id="CP046617">
    <property type="protein sequence ID" value="WCM39112.1"/>
    <property type="molecule type" value="Genomic_DNA"/>
</dbReference>
<dbReference type="InterPro" id="IPR009078">
    <property type="entry name" value="Ferritin-like_SF"/>
</dbReference>
<feature type="domain" description="Rubrerythrin diiron-binding" evidence="1">
    <location>
        <begin position="5"/>
        <end position="74"/>
    </location>
</feature>
<dbReference type="Pfam" id="PF02915">
    <property type="entry name" value="Rubrerythrin"/>
    <property type="match status" value="1"/>
</dbReference>
<dbReference type="InterPro" id="IPR003251">
    <property type="entry name" value="Rr_diiron-bd_dom"/>
</dbReference>
<dbReference type="SUPFAM" id="SSF47240">
    <property type="entry name" value="Ferritin-like"/>
    <property type="match status" value="1"/>
</dbReference>